<dbReference type="AlphaFoldDB" id="A0A2A4JSH8"/>
<keyword evidence="7" id="KW-0732">Signal</keyword>
<organism evidence="9">
    <name type="scientific">Heliothis virescens</name>
    <name type="common">Tobacco budworm moth</name>
    <dbReference type="NCBI Taxonomy" id="7102"/>
    <lineage>
        <taxon>Eukaryota</taxon>
        <taxon>Metazoa</taxon>
        <taxon>Ecdysozoa</taxon>
        <taxon>Arthropoda</taxon>
        <taxon>Hexapoda</taxon>
        <taxon>Insecta</taxon>
        <taxon>Pterygota</taxon>
        <taxon>Neoptera</taxon>
        <taxon>Endopterygota</taxon>
        <taxon>Lepidoptera</taxon>
        <taxon>Glossata</taxon>
        <taxon>Ditrysia</taxon>
        <taxon>Noctuoidea</taxon>
        <taxon>Noctuidae</taxon>
        <taxon>Heliothinae</taxon>
        <taxon>Heliothis</taxon>
    </lineage>
</organism>
<dbReference type="GO" id="GO:0052689">
    <property type="term" value="F:carboxylic ester hydrolase activity"/>
    <property type="evidence" value="ECO:0007669"/>
    <property type="project" value="UniProtKB-KW"/>
</dbReference>
<evidence type="ECO:0000256" key="2">
    <source>
        <dbReference type="ARBA" id="ARBA00010515"/>
    </source>
</evidence>
<evidence type="ECO:0000256" key="7">
    <source>
        <dbReference type="RuleBase" id="RU361235"/>
    </source>
</evidence>
<feature type="domain" description="Carboxylesterase type B" evidence="8">
    <location>
        <begin position="29"/>
        <end position="522"/>
    </location>
</feature>
<dbReference type="InterPro" id="IPR029058">
    <property type="entry name" value="AB_hydrolase_fold"/>
</dbReference>
<comment type="similarity">
    <text evidence="1 7">Belongs to the type-B carboxylesterase/lipase family.</text>
</comment>
<dbReference type="SUPFAM" id="SSF53474">
    <property type="entry name" value="alpha/beta-Hydrolases"/>
    <property type="match status" value="1"/>
</dbReference>
<comment type="similarity">
    <text evidence="2">Belongs to the 'GDXG' lipolytic enzyme family.</text>
</comment>
<dbReference type="Pfam" id="PF00135">
    <property type="entry name" value="COesterase"/>
    <property type="match status" value="1"/>
</dbReference>
<proteinExistence type="inferred from homology"/>
<dbReference type="PROSITE" id="PS00122">
    <property type="entry name" value="CARBOXYLESTERASE_B_1"/>
    <property type="match status" value="1"/>
</dbReference>
<dbReference type="InterPro" id="IPR002018">
    <property type="entry name" value="CarbesteraseB"/>
</dbReference>
<dbReference type="PROSITE" id="PS01173">
    <property type="entry name" value="LIPASE_GDXG_HIS"/>
    <property type="match status" value="1"/>
</dbReference>
<reference evidence="9" key="1">
    <citation type="submission" date="2017-09" db="EMBL/GenBank/DDBJ databases">
        <title>Contemporary evolution of a Lepidopteran species, Heliothis virescens, in response to modern agricultural practices.</title>
        <authorList>
            <person name="Fritz M.L."/>
            <person name="Deyonke A.M."/>
            <person name="Papanicolaou A."/>
            <person name="Micinski S."/>
            <person name="Westbrook J."/>
            <person name="Gould F."/>
        </authorList>
    </citation>
    <scope>NUCLEOTIDE SEQUENCE [LARGE SCALE GENOMIC DNA]</scope>
    <source>
        <strain evidence="9">HvINT-</strain>
        <tissue evidence="9">Whole body</tissue>
    </source>
</reference>
<keyword evidence="6" id="KW-0325">Glycoprotein</keyword>
<accession>A0A2A4JSH8</accession>
<dbReference type="InterPro" id="IPR019826">
    <property type="entry name" value="Carboxylesterase_B_AS"/>
</dbReference>
<dbReference type="EMBL" id="NWSH01000660">
    <property type="protein sequence ID" value="PCG74961.1"/>
    <property type="molecule type" value="Genomic_DNA"/>
</dbReference>
<sequence>MLKSYSFDMWKVLVLSLLCGLVQGVYRIDPLVSTKIGLIRGLSGDGFAKFLGVPYGLVDGDNPFGHSVPHPDLENIFEATESKVCPQVQQGVPIGTLDCLTLDIYVPNTADSRNPLPVMVWIHGGAWVSGSNTAEADDPVSLLKHDVIVVAINYRVGVYGFLCLDTPEVPGNQGLKDQTLALRWIRDNIAAFGGNDKKITIFGESAGGMSVNLHLFSLNEKLFNQAIIQSGPALSYWMMVKSNDTIPSILAEELGYFTLDVDDALRYLSTVDPHLVVSRADDLKISSASGTDQPLTKPCVEKEFEGVEHFMTEHPMNMKASKARQTPIIIGHTRSEFHFQYAYQDAAFFETYDLETLFKLGFYIDEEMEGAINEVKHFYFGDEKISVNVSNDLIDLGTDLIFGHSTKRMAEQLLESEAEKVYRYVYSYENASHGDELTYLFDANWFPNLSEEDKLAIKQSPMKAKLTLLWTNFAKYGNPTPEASELIPFIWTPITKTTQPYLDMDSEYTLSSRPDHSRMAFWDLFYKLYGKHQKW</sequence>
<evidence type="ECO:0000256" key="4">
    <source>
        <dbReference type="ARBA" id="ARBA00022801"/>
    </source>
</evidence>
<dbReference type="STRING" id="7102.A0A2A4JSH8"/>
<evidence type="ECO:0000256" key="1">
    <source>
        <dbReference type="ARBA" id="ARBA00005964"/>
    </source>
</evidence>
<dbReference type="Gene3D" id="3.40.50.1820">
    <property type="entry name" value="alpha/beta hydrolase"/>
    <property type="match status" value="1"/>
</dbReference>
<dbReference type="PANTHER" id="PTHR11559">
    <property type="entry name" value="CARBOXYLESTERASE"/>
    <property type="match status" value="1"/>
</dbReference>
<protein>
    <recommendedName>
        <fullName evidence="7">Carboxylic ester hydrolase</fullName>
        <ecNumber evidence="7">3.1.1.-</ecNumber>
    </recommendedName>
</protein>
<feature type="signal peptide" evidence="7">
    <location>
        <begin position="1"/>
        <end position="24"/>
    </location>
</feature>
<evidence type="ECO:0000256" key="3">
    <source>
        <dbReference type="ARBA" id="ARBA00022487"/>
    </source>
</evidence>
<evidence type="ECO:0000256" key="5">
    <source>
        <dbReference type="ARBA" id="ARBA00023157"/>
    </source>
</evidence>
<evidence type="ECO:0000313" key="9">
    <source>
        <dbReference type="EMBL" id="PCG74961.1"/>
    </source>
</evidence>
<evidence type="ECO:0000256" key="6">
    <source>
        <dbReference type="ARBA" id="ARBA00023180"/>
    </source>
</evidence>
<feature type="chain" id="PRO_5011812130" description="Carboxylic ester hydrolase" evidence="7">
    <location>
        <begin position="25"/>
        <end position="535"/>
    </location>
</feature>
<gene>
    <name evidence="9" type="ORF">B5V51_12494</name>
</gene>
<keyword evidence="5" id="KW-1015">Disulfide bond</keyword>
<dbReference type="InterPro" id="IPR050309">
    <property type="entry name" value="Type-B_Carboxylest/Lipase"/>
</dbReference>
<comment type="caution">
    <text evidence="9">The sequence shown here is derived from an EMBL/GenBank/DDBJ whole genome shotgun (WGS) entry which is preliminary data.</text>
</comment>
<keyword evidence="3" id="KW-0719">Serine esterase</keyword>
<name>A0A2A4JSH8_HELVI</name>
<keyword evidence="4 7" id="KW-0378">Hydrolase</keyword>
<evidence type="ECO:0000259" key="8">
    <source>
        <dbReference type="Pfam" id="PF00135"/>
    </source>
</evidence>
<dbReference type="InterPro" id="IPR002168">
    <property type="entry name" value="Lipase_GDXG_HIS_AS"/>
</dbReference>
<dbReference type="EC" id="3.1.1.-" evidence="7"/>